<accession>A0AAD9XKM4</accession>
<sequence>MEDQGTNDLYDVPPVLTIPTLLDEDPYNDDTLQHQSQSSNKRRLIKTRSTSKRKPS</sequence>
<keyword evidence="3" id="KW-1185">Reference proteome</keyword>
<gene>
    <name evidence="2" type="ORF">Ddye_007884</name>
</gene>
<dbReference type="EMBL" id="JANJYI010000002">
    <property type="protein sequence ID" value="KAK2661351.1"/>
    <property type="molecule type" value="Genomic_DNA"/>
</dbReference>
<dbReference type="AlphaFoldDB" id="A0AAD9XKM4"/>
<evidence type="ECO:0000313" key="2">
    <source>
        <dbReference type="EMBL" id="KAK2661351.1"/>
    </source>
</evidence>
<feature type="region of interest" description="Disordered" evidence="1">
    <location>
        <begin position="20"/>
        <end position="56"/>
    </location>
</feature>
<reference evidence="2" key="1">
    <citation type="journal article" date="2023" name="Plant J.">
        <title>Genome sequences and population genomics provide insights into the demographic history, inbreeding, and mutation load of two 'living fossil' tree species of Dipteronia.</title>
        <authorList>
            <person name="Feng Y."/>
            <person name="Comes H.P."/>
            <person name="Chen J."/>
            <person name="Zhu S."/>
            <person name="Lu R."/>
            <person name="Zhang X."/>
            <person name="Li P."/>
            <person name="Qiu J."/>
            <person name="Olsen K.M."/>
            <person name="Qiu Y."/>
        </authorList>
    </citation>
    <scope>NUCLEOTIDE SEQUENCE</scope>
    <source>
        <strain evidence="2">KIB01</strain>
    </source>
</reference>
<evidence type="ECO:0000256" key="1">
    <source>
        <dbReference type="SAM" id="MobiDB-lite"/>
    </source>
</evidence>
<comment type="caution">
    <text evidence="2">The sequence shown here is derived from an EMBL/GenBank/DDBJ whole genome shotgun (WGS) entry which is preliminary data.</text>
</comment>
<name>A0AAD9XKM4_9ROSI</name>
<evidence type="ECO:0000313" key="3">
    <source>
        <dbReference type="Proteomes" id="UP001280121"/>
    </source>
</evidence>
<organism evidence="2 3">
    <name type="scientific">Dipteronia dyeriana</name>
    <dbReference type="NCBI Taxonomy" id="168575"/>
    <lineage>
        <taxon>Eukaryota</taxon>
        <taxon>Viridiplantae</taxon>
        <taxon>Streptophyta</taxon>
        <taxon>Embryophyta</taxon>
        <taxon>Tracheophyta</taxon>
        <taxon>Spermatophyta</taxon>
        <taxon>Magnoliopsida</taxon>
        <taxon>eudicotyledons</taxon>
        <taxon>Gunneridae</taxon>
        <taxon>Pentapetalae</taxon>
        <taxon>rosids</taxon>
        <taxon>malvids</taxon>
        <taxon>Sapindales</taxon>
        <taxon>Sapindaceae</taxon>
        <taxon>Hippocastanoideae</taxon>
        <taxon>Acereae</taxon>
        <taxon>Dipteronia</taxon>
    </lineage>
</organism>
<proteinExistence type="predicted"/>
<protein>
    <submittedName>
        <fullName evidence="2">Uncharacterized protein</fullName>
    </submittedName>
</protein>
<dbReference type="Proteomes" id="UP001280121">
    <property type="component" value="Unassembled WGS sequence"/>
</dbReference>
<feature type="compositionally biased region" description="Basic residues" evidence="1">
    <location>
        <begin position="40"/>
        <end position="56"/>
    </location>
</feature>